<name>A0A840YMA0_9PROT</name>
<gene>
    <name evidence="5" type="ORF">FHS87_004161</name>
</gene>
<comment type="caution">
    <text evidence="5">The sequence shown here is derived from an EMBL/GenBank/DDBJ whole genome shotgun (WGS) entry which is preliminary data.</text>
</comment>
<dbReference type="AlphaFoldDB" id="A0A840YMA0"/>
<evidence type="ECO:0000256" key="1">
    <source>
        <dbReference type="ARBA" id="ARBA00008571"/>
    </source>
</evidence>
<feature type="compositionally biased region" description="Basic and acidic residues" evidence="4">
    <location>
        <begin position="1"/>
        <end position="13"/>
    </location>
</feature>
<evidence type="ECO:0000256" key="2">
    <source>
        <dbReference type="ARBA" id="ARBA00019418"/>
    </source>
</evidence>
<dbReference type="PANTHER" id="PTHR12469:SF2">
    <property type="entry name" value="SUCCINATE DEHYDROGENASE ASSEMBLY FACTOR 2, MITOCHONDRIAL"/>
    <property type="match status" value="1"/>
</dbReference>
<dbReference type="GO" id="GO:0006099">
    <property type="term" value="P:tricarboxylic acid cycle"/>
    <property type="evidence" value="ECO:0007669"/>
    <property type="project" value="TreeGrafter"/>
</dbReference>
<proteinExistence type="inferred from homology"/>
<dbReference type="InterPro" id="IPR036714">
    <property type="entry name" value="SDH_sf"/>
</dbReference>
<keyword evidence="3" id="KW-0143">Chaperone</keyword>
<protein>
    <recommendedName>
        <fullName evidence="2">FAD assembly factor SdhE</fullName>
    </recommendedName>
</protein>
<dbReference type="Pfam" id="PF03937">
    <property type="entry name" value="Sdh5"/>
    <property type="match status" value="1"/>
</dbReference>
<accession>A0A840YMA0</accession>
<dbReference type="RefSeq" id="WP_376766447.1">
    <property type="nucleotide sequence ID" value="NZ_JACIJD010000029.1"/>
</dbReference>
<dbReference type="EMBL" id="JACIJD010000029">
    <property type="protein sequence ID" value="MBB5696093.1"/>
    <property type="molecule type" value="Genomic_DNA"/>
</dbReference>
<feature type="region of interest" description="Disordered" evidence="4">
    <location>
        <begin position="1"/>
        <end position="25"/>
    </location>
</feature>
<comment type="similarity">
    <text evidence="1">Belongs to the SdhE FAD assembly factor family.</text>
</comment>
<evidence type="ECO:0000313" key="6">
    <source>
        <dbReference type="Proteomes" id="UP000580654"/>
    </source>
</evidence>
<reference evidence="5 6" key="1">
    <citation type="submission" date="2020-08" db="EMBL/GenBank/DDBJ databases">
        <title>Genomic Encyclopedia of Type Strains, Phase IV (KMG-IV): sequencing the most valuable type-strain genomes for metagenomic binning, comparative biology and taxonomic classification.</title>
        <authorList>
            <person name="Goeker M."/>
        </authorList>
    </citation>
    <scope>NUCLEOTIDE SEQUENCE [LARGE SCALE GENOMIC DNA]</scope>
    <source>
        <strain evidence="5 6">DSM 25622</strain>
    </source>
</reference>
<organism evidence="5 6">
    <name type="scientific">Muricoccus pecuniae</name>
    <dbReference type="NCBI Taxonomy" id="693023"/>
    <lineage>
        <taxon>Bacteria</taxon>
        <taxon>Pseudomonadati</taxon>
        <taxon>Pseudomonadota</taxon>
        <taxon>Alphaproteobacteria</taxon>
        <taxon>Acetobacterales</taxon>
        <taxon>Roseomonadaceae</taxon>
        <taxon>Muricoccus</taxon>
    </lineage>
</organism>
<evidence type="ECO:0000256" key="3">
    <source>
        <dbReference type="ARBA" id="ARBA00023186"/>
    </source>
</evidence>
<dbReference type="InterPro" id="IPR005631">
    <property type="entry name" value="SDH"/>
</dbReference>
<dbReference type="Gene3D" id="1.10.150.250">
    <property type="entry name" value="Flavinator of succinate dehydrogenase"/>
    <property type="match status" value="1"/>
</dbReference>
<sequence length="114" mass="13045">MARHEQKPNGARDMDDDQDELSPRRRRLIFRASHRGTKETDLLIGGFVSRRIESFSEEELDEVEALLELPDVDLTDWLSGRRPVPEDLRTPMMMRLMEASAAPGAGIPDEMRNP</sequence>
<keyword evidence="6" id="KW-1185">Reference proteome</keyword>
<dbReference type="SUPFAM" id="SSF109910">
    <property type="entry name" value="YgfY-like"/>
    <property type="match status" value="1"/>
</dbReference>
<dbReference type="PANTHER" id="PTHR12469">
    <property type="entry name" value="PROTEIN EMI5 HOMOLOG, MITOCHONDRIAL"/>
    <property type="match status" value="1"/>
</dbReference>
<evidence type="ECO:0000256" key="4">
    <source>
        <dbReference type="SAM" id="MobiDB-lite"/>
    </source>
</evidence>
<evidence type="ECO:0000313" key="5">
    <source>
        <dbReference type="EMBL" id="MBB5696093.1"/>
    </source>
</evidence>
<dbReference type="Proteomes" id="UP000580654">
    <property type="component" value="Unassembled WGS sequence"/>
</dbReference>